<feature type="transmembrane region" description="Helical" evidence="2">
    <location>
        <begin position="77"/>
        <end position="98"/>
    </location>
</feature>
<comment type="caution">
    <text evidence="3">The sequence shown here is derived from an EMBL/GenBank/DDBJ whole genome shotgun (WGS) entry which is preliminary data.</text>
</comment>
<evidence type="ECO:0000313" key="3">
    <source>
        <dbReference type="EMBL" id="KAF8482906.1"/>
    </source>
</evidence>
<evidence type="ECO:0000256" key="2">
    <source>
        <dbReference type="SAM" id="Phobius"/>
    </source>
</evidence>
<reference evidence="3" key="1">
    <citation type="submission" date="2019-10" db="EMBL/GenBank/DDBJ databases">
        <authorList>
            <consortium name="DOE Joint Genome Institute"/>
            <person name="Kuo A."/>
            <person name="Miyauchi S."/>
            <person name="Kiss E."/>
            <person name="Drula E."/>
            <person name="Kohler A."/>
            <person name="Sanchez-Garcia M."/>
            <person name="Andreopoulos B."/>
            <person name="Barry K.W."/>
            <person name="Bonito G."/>
            <person name="Buee M."/>
            <person name="Carver A."/>
            <person name="Chen C."/>
            <person name="Cichocki N."/>
            <person name="Clum A."/>
            <person name="Culley D."/>
            <person name="Crous P.W."/>
            <person name="Fauchery L."/>
            <person name="Girlanda M."/>
            <person name="Hayes R."/>
            <person name="Keri Z."/>
            <person name="LaButti K."/>
            <person name="Lipzen A."/>
            <person name="Lombard V."/>
            <person name="Magnuson J."/>
            <person name="Maillard F."/>
            <person name="Morin E."/>
            <person name="Murat C."/>
            <person name="Nolan M."/>
            <person name="Ohm R."/>
            <person name="Pangilinan J."/>
            <person name="Pereira M."/>
            <person name="Perotto S."/>
            <person name="Peter M."/>
            <person name="Riley R."/>
            <person name="Sitrit Y."/>
            <person name="Stielow B."/>
            <person name="Szollosi G."/>
            <person name="Zifcakova L."/>
            <person name="Stursova M."/>
            <person name="Spatafora J.W."/>
            <person name="Tedersoo L."/>
            <person name="Vaario L.-M."/>
            <person name="Yamada A."/>
            <person name="Yan M."/>
            <person name="Wang P."/>
            <person name="Xu J."/>
            <person name="Bruns T."/>
            <person name="Baldrian P."/>
            <person name="Vilgalys R."/>
            <person name="Henrissat B."/>
            <person name="Grigoriev I.V."/>
            <person name="Hibbett D."/>
            <person name="Nagy L.G."/>
            <person name="Martin F.M."/>
        </authorList>
    </citation>
    <scope>NUCLEOTIDE SEQUENCE</scope>
    <source>
        <strain evidence="3">Prilba</strain>
    </source>
</reference>
<feature type="compositionally biased region" description="Polar residues" evidence="1">
    <location>
        <begin position="51"/>
        <end position="62"/>
    </location>
</feature>
<name>A0A9P5N038_9AGAM</name>
<accession>A0A9P5N038</accession>
<dbReference type="EMBL" id="WHVB01000005">
    <property type="protein sequence ID" value="KAF8482906.1"/>
    <property type="molecule type" value="Genomic_DNA"/>
</dbReference>
<feature type="compositionally biased region" description="Acidic residues" evidence="1">
    <location>
        <begin position="473"/>
        <end position="483"/>
    </location>
</feature>
<feature type="compositionally biased region" description="Basic and acidic residues" evidence="1">
    <location>
        <begin position="1"/>
        <end position="10"/>
    </location>
</feature>
<keyword evidence="2" id="KW-0812">Transmembrane</keyword>
<feature type="region of interest" description="Disordered" evidence="1">
    <location>
        <begin position="1"/>
        <end position="66"/>
    </location>
</feature>
<feature type="compositionally biased region" description="Polar residues" evidence="1">
    <location>
        <begin position="21"/>
        <end position="33"/>
    </location>
</feature>
<evidence type="ECO:0000313" key="4">
    <source>
        <dbReference type="Proteomes" id="UP000759537"/>
    </source>
</evidence>
<keyword evidence="2" id="KW-1133">Transmembrane helix</keyword>
<dbReference type="AlphaFoldDB" id="A0A9P5N038"/>
<sequence>MILSEEETKQRPKLPTDPSIGPTNREPQANVATSSSHRRPSSPNPTLPDYETSQAQQPSTPKQRGGWRFWNSRVRKLLLYALVVYTSIALVISIPTFVFRSNDHHKFKWEPVNSFADPGLPPPSPPPNHKQMGLSPPKAIEVSTSCNAWTESETPHGKPTTAMAAGIAGMMHMAFPLVEGIALRLNLSSHELKGYVAGSLTVDMNTEENVSGAVLTANAQYSNLTLLRASSVCRTQFGNATEIMIHIPKRADNSSDTIQMDLQLLLPRTSTPTDLGMFVTNIPMFKHIVGNLSHFFFEHFKIVDPASSITVGSLSAASLLVQTSGAEISGSFSASDKLYLDTINGAVFANVSLLNNSPKKTKLSIETGNGPIVANVQLSLDENAPRPPGPKHRNFIAKIRTFNAPMNVSILHAKQSKPGRLSLMAENVLGPMDVTIDSKYTGTFDVRAKASTVQVLEMTGPDAPASSSRDNGSDDDDGDDGDHDEGYELHFVDVSPERTRGWIGDRRPEEFDRRSLGRVELINSLSPIRLHIAGVQSSNTTQR</sequence>
<proteinExistence type="predicted"/>
<protein>
    <submittedName>
        <fullName evidence="3">Uncharacterized protein</fullName>
    </submittedName>
</protein>
<organism evidence="3 4">
    <name type="scientific">Russula ochroleuca</name>
    <dbReference type="NCBI Taxonomy" id="152965"/>
    <lineage>
        <taxon>Eukaryota</taxon>
        <taxon>Fungi</taxon>
        <taxon>Dikarya</taxon>
        <taxon>Basidiomycota</taxon>
        <taxon>Agaricomycotina</taxon>
        <taxon>Agaricomycetes</taxon>
        <taxon>Russulales</taxon>
        <taxon>Russulaceae</taxon>
        <taxon>Russula</taxon>
    </lineage>
</organism>
<gene>
    <name evidence="3" type="ORF">DFH94DRAFT_385381</name>
</gene>
<feature type="region of interest" description="Disordered" evidence="1">
    <location>
        <begin position="458"/>
        <end position="488"/>
    </location>
</feature>
<keyword evidence="2" id="KW-0472">Membrane</keyword>
<dbReference type="Proteomes" id="UP000759537">
    <property type="component" value="Unassembled WGS sequence"/>
</dbReference>
<reference evidence="3" key="2">
    <citation type="journal article" date="2020" name="Nat. Commun.">
        <title>Large-scale genome sequencing of mycorrhizal fungi provides insights into the early evolution of symbiotic traits.</title>
        <authorList>
            <person name="Miyauchi S."/>
            <person name="Kiss E."/>
            <person name="Kuo A."/>
            <person name="Drula E."/>
            <person name="Kohler A."/>
            <person name="Sanchez-Garcia M."/>
            <person name="Morin E."/>
            <person name="Andreopoulos B."/>
            <person name="Barry K.W."/>
            <person name="Bonito G."/>
            <person name="Buee M."/>
            <person name="Carver A."/>
            <person name="Chen C."/>
            <person name="Cichocki N."/>
            <person name="Clum A."/>
            <person name="Culley D."/>
            <person name="Crous P.W."/>
            <person name="Fauchery L."/>
            <person name="Girlanda M."/>
            <person name="Hayes R.D."/>
            <person name="Keri Z."/>
            <person name="LaButti K."/>
            <person name="Lipzen A."/>
            <person name="Lombard V."/>
            <person name="Magnuson J."/>
            <person name="Maillard F."/>
            <person name="Murat C."/>
            <person name="Nolan M."/>
            <person name="Ohm R.A."/>
            <person name="Pangilinan J."/>
            <person name="Pereira M.F."/>
            <person name="Perotto S."/>
            <person name="Peter M."/>
            <person name="Pfister S."/>
            <person name="Riley R."/>
            <person name="Sitrit Y."/>
            <person name="Stielow J.B."/>
            <person name="Szollosi G."/>
            <person name="Zifcakova L."/>
            <person name="Stursova M."/>
            <person name="Spatafora J.W."/>
            <person name="Tedersoo L."/>
            <person name="Vaario L.M."/>
            <person name="Yamada A."/>
            <person name="Yan M."/>
            <person name="Wang P."/>
            <person name="Xu J."/>
            <person name="Bruns T."/>
            <person name="Baldrian P."/>
            <person name="Vilgalys R."/>
            <person name="Dunand C."/>
            <person name="Henrissat B."/>
            <person name="Grigoriev I.V."/>
            <person name="Hibbett D."/>
            <person name="Nagy L.G."/>
            <person name="Martin F.M."/>
        </authorList>
    </citation>
    <scope>NUCLEOTIDE SEQUENCE</scope>
    <source>
        <strain evidence="3">Prilba</strain>
    </source>
</reference>
<dbReference type="OrthoDB" id="3233661at2759"/>
<evidence type="ECO:0000256" key="1">
    <source>
        <dbReference type="SAM" id="MobiDB-lite"/>
    </source>
</evidence>
<keyword evidence="4" id="KW-1185">Reference proteome</keyword>